<dbReference type="InterPro" id="IPR001647">
    <property type="entry name" value="HTH_TetR"/>
</dbReference>
<protein>
    <submittedName>
        <fullName evidence="4">TetR/AcrR family transcriptional regulator</fullName>
    </submittedName>
</protein>
<dbReference type="SUPFAM" id="SSF46689">
    <property type="entry name" value="Homeodomain-like"/>
    <property type="match status" value="1"/>
</dbReference>
<comment type="caution">
    <text evidence="4">The sequence shown here is derived from an EMBL/GenBank/DDBJ whole genome shotgun (WGS) entry which is preliminary data.</text>
</comment>
<evidence type="ECO:0000259" key="3">
    <source>
        <dbReference type="PROSITE" id="PS50977"/>
    </source>
</evidence>
<gene>
    <name evidence="4" type="ORF">F8153_02625</name>
</gene>
<sequence length="213" mass="24829">MPTETYFNLNEEKQKRVYRAVFQEYTRVPLEEVSVKNIVNSADIPRGSFYQYFTDKEEALVYLISETRNQSHGELEHITSELQLNIYELMEALFMDEINKLKNKEESARLLLLKQIIKSAKATSIFYNVMTNVILEHPMLEACWNNISSIIDKKDLRKSIIDLLFATLNDCLIVAIEDENKIDVSINTFKLKIEIIQLGVNNLVKKNEMTKDK</sequence>
<dbReference type="AlphaFoldDB" id="A0A833HRM9"/>
<dbReference type="PROSITE" id="PS50977">
    <property type="entry name" value="HTH_TETR_2"/>
    <property type="match status" value="1"/>
</dbReference>
<dbReference type="Gene3D" id="1.10.357.10">
    <property type="entry name" value="Tetracycline Repressor, domain 2"/>
    <property type="match status" value="1"/>
</dbReference>
<dbReference type="Pfam" id="PF00440">
    <property type="entry name" value="TetR_N"/>
    <property type="match status" value="1"/>
</dbReference>
<evidence type="ECO:0000256" key="1">
    <source>
        <dbReference type="ARBA" id="ARBA00023125"/>
    </source>
</evidence>
<evidence type="ECO:0000313" key="4">
    <source>
        <dbReference type="EMBL" id="KAB3532169.1"/>
    </source>
</evidence>
<organism evidence="4 5">
    <name type="scientific">Alkaliphilus serpentinus</name>
    <dbReference type="NCBI Taxonomy" id="1482731"/>
    <lineage>
        <taxon>Bacteria</taxon>
        <taxon>Bacillati</taxon>
        <taxon>Bacillota</taxon>
        <taxon>Clostridia</taxon>
        <taxon>Peptostreptococcales</taxon>
        <taxon>Natronincolaceae</taxon>
        <taxon>Alkaliphilus</taxon>
    </lineage>
</organism>
<accession>A0A833HRM9</accession>
<dbReference type="InterPro" id="IPR009057">
    <property type="entry name" value="Homeodomain-like_sf"/>
</dbReference>
<name>A0A833HRM9_9FIRM</name>
<dbReference type="GO" id="GO:0003677">
    <property type="term" value="F:DNA binding"/>
    <property type="evidence" value="ECO:0007669"/>
    <property type="project" value="UniProtKB-UniRule"/>
</dbReference>
<keyword evidence="1 2" id="KW-0238">DNA-binding</keyword>
<evidence type="ECO:0000256" key="2">
    <source>
        <dbReference type="PROSITE-ProRule" id="PRU00335"/>
    </source>
</evidence>
<keyword evidence="5" id="KW-1185">Reference proteome</keyword>
<evidence type="ECO:0000313" key="5">
    <source>
        <dbReference type="Proteomes" id="UP000465601"/>
    </source>
</evidence>
<proteinExistence type="predicted"/>
<feature type="domain" description="HTH tetR-type" evidence="3">
    <location>
        <begin position="11"/>
        <end position="71"/>
    </location>
</feature>
<dbReference type="Proteomes" id="UP000465601">
    <property type="component" value="Unassembled WGS sequence"/>
</dbReference>
<feature type="DNA-binding region" description="H-T-H motif" evidence="2">
    <location>
        <begin position="34"/>
        <end position="53"/>
    </location>
</feature>
<dbReference type="EMBL" id="WBZB01000010">
    <property type="protein sequence ID" value="KAB3532169.1"/>
    <property type="molecule type" value="Genomic_DNA"/>
</dbReference>
<dbReference type="OrthoDB" id="9812484at2"/>
<reference evidence="4 5" key="1">
    <citation type="submission" date="2019-10" db="EMBL/GenBank/DDBJ databases">
        <title>Alkaliphilus serpentinus sp. nov. and Alkaliphilus pronyensis sp. nov., two novel anaerobic alkaliphilic species isolated from the serpentinized-hosted hydrothermal field of the Prony Bay (New Caledonia).</title>
        <authorList>
            <person name="Postec A."/>
        </authorList>
    </citation>
    <scope>NUCLEOTIDE SEQUENCE [LARGE SCALE GENOMIC DNA]</scope>
    <source>
        <strain evidence="4 5">LacT</strain>
    </source>
</reference>
<dbReference type="RefSeq" id="WP_151864805.1">
    <property type="nucleotide sequence ID" value="NZ_WBZB01000010.1"/>
</dbReference>